<dbReference type="AlphaFoldDB" id="A0A939EB50"/>
<sequence length="997" mass="109544">METGGQPEARNGRTGADAGAGPLLERIAVVPAAPEPERAQLFLKDLLDHPETGETLGALMRSHGGLEAFLCGIIGNSAYLRDLMLADPPRLLNLLNEAPETRIDRLLEEAREARSEDEAGIMRALRLFKQDLALTLGLADIAGAIDLDRVTGALAGFADAALTASIRFCLTDLARLNKFAPLDPEKPEVDSGLIVLAMGKHGANELNYSSDIDLIVLYDPARAPMTGNAEAPVEFVRLTRRIVKIMQDRNADGYVFRTDLRLRPDPGATPLAMSVPAALVYYESLGQNWERAALIKARPCAGDIPAGEAFLHEIAPFIWRKYLDFAAIADVQSIKRQIHMHKGHGTVAVAGHNVKLGRGGIREVEFFVQTQQLIAGGRNPALRGRRTLDMLAQLCEFDWIRPQARDELRTAYIFLRNVEHRIQMLNDEQTQLLPKDDGGLTRIAALMGFEGLEAFKTALLNHLNKVQHHYAELFEDEPGLSSEIGNLVFTGDDHDPETLETLSRLGYKQPAEAASIVKSWHFGRYPCTRSTKARERLTEMHPSLIGALAATENADAALRAFDNFLSRLPAGVQLFSLLRSNPHLLALLATTMGAAPRMADTVSRRVHVLDAVLDPAFFGAMPSVEEFRAGLDRTLSQARYYEEALDRARIFTQEQQFLIGLRLISDTLSADRVGFALARLAEVVVDRVLKQVIAHVGETHGAVPGGNVAVLAMGKLGGREMTAASDLDLILLYEAPDDVKQSDGKRPLAITQYYTRLTQRLVTALSAPTAEGSLYEVDFRLRPSGNAGPLATNLDGFIAYQKKEAWTWEHMALTRARVIAATTTDFKDRIYKSICGTLVQPRDKDKLAADVRSMRARIEKEKGTKDIWDMKQVAGGLVDIEFLAQFLQLAHAQENPGILAQGTEQALENLRDAGFLSPGDAEQLLEALRLYHRLTQVLRLSLSGKFIPLEAPGGVLDLLVQASGCPTFTRLETELAERQQGVRATFERLVGEMSGAE</sequence>
<dbReference type="EC" id="2.7.7.42" evidence="7"/>
<feature type="region of interest" description="Adenylyl transferase" evidence="7">
    <location>
        <begin position="481"/>
        <end position="997"/>
    </location>
</feature>
<dbReference type="GO" id="GO:0047388">
    <property type="term" value="F:[glutamine synthetase]-adenylyl-L-tyrosine phosphorylase activity"/>
    <property type="evidence" value="ECO:0007669"/>
    <property type="project" value="UniProtKB-EC"/>
</dbReference>
<dbReference type="RefSeq" id="WP_207139250.1">
    <property type="nucleotide sequence ID" value="NZ_JAEKJZ010000001.1"/>
</dbReference>
<dbReference type="SUPFAM" id="SSF81593">
    <property type="entry name" value="Nucleotidyltransferase substrate binding subunit/domain"/>
    <property type="match status" value="2"/>
</dbReference>
<dbReference type="NCBIfam" id="NF008292">
    <property type="entry name" value="PRK11072.1"/>
    <property type="match status" value="1"/>
</dbReference>
<feature type="domain" description="PII-uridylyltransferase/Glutamine-synthetase adenylyltransferase" evidence="9">
    <location>
        <begin position="853"/>
        <end position="989"/>
    </location>
</feature>
<proteinExistence type="inferred from homology"/>
<dbReference type="EMBL" id="JAEKJZ010000001">
    <property type="protein sequence ID" value="MBN9669708.1"/>
    <property type="molecule type" value="Genomic_DNA"/>
</dbReference>
<evidence type="ECO:0000259" key="8">
    <source>
        <dbReference type="Pfam" id="PF03710"/>
    </source>
</evidence>
<comment type="caution">
    <text evidence="10">The sequence shown here is derived from an EMBL/GenBank/DDBJ whole genome shotgun (WGS) entry which is preliminary data.</text>
</comment>
<keyword evidence="1 7" id="KW-0808">Transferase</keyword>
<dbReference type="HAMAP" id="MF_00802">
    <property type="entry name" value="GlnE"/>
    <property type="match status" value="1"/>
</dbReference>
<dbReference type="Pfam" id="PF03710">
    <property type="entry name" value="GlnE"/>
    <property type="match status" value="2"/>
</dbReference>
<feature type="region of interest" description="Adenylyl removase" evidence="7">
    <location>
        <begin position="1"/>
        <end position="478"/>
    </location>
</feature>
<keyword evidence="2 7" id="KW-0548">Nucleotidyltransferase</keyword>
<evidence type="ECO:0000259" key="9">
    <source>
        <dbReference type="Pfam" id="PF08335"/>
    </source>
</evidence>
<evidence type="ECO:0000256" key="4">
    <source>
        <dbReference type="ARBA" id="ARBA00022840"/>
    </source>
</evidence>
<keyword evidence="4 7" id="KW-0067">ATP-binding</keyword>
<feature type="domain" description="Glutamate-ammonia ligase adenylyltransferase repeated" evidence="8">
    <location>
        <begin position="70"/>
        <end position="312"/>
    </location>
</feature>
<dbReference type="InterPro" id="IPR023057">
    <property type="entry name" value="GlnE"/>
</dbReference>
<feature type="domain" description="Glutamate-ammonia ligase adenylyltransferase repeated" evidence="8">
    <location>
        <begin position="587"/>
        <end position="824"/>
    </location>
</feature>
<evidence type="ECO:0000256" key="5">
    <source>
        <dbReference type="ARBA" id="ARBA00022842"/>
    </source>
</evidence>
<accession>A0A939EB50</accession>
<dbReference type="Gene3D" id="1.20.120.1510">
    <property type="match status" value="1"/>
</dbReference>
<keyword evidence="5 7" id="KW-0460">Magnesium</keyword>
<organism evidence="10 11">
    <name type="scientific">Roseibium aggregatum</name>
    <dbReference type="NCBI Taxonomy" id="187304"/>
    <lineage>
        <taxon>Bacteria</taxon>
        <taxon>Pseudomonadati</taxon>
        <taxon>Pseudomonadota</taxon>
        <taxon>Alphaproteobacteria</taxon>
        <taxon>Hyphomicrobiales</taxon>
        <taxon>Stappiaceae</taxon>
        <taxon>Roseibium</taxon>
    </lineage>
</organism>
<keyword evidence="3 7" id="KW-0547">Nucleotide-binding</keyword>
<dbReference type="GO" id="GO:0005829">
    <property type="term" value="C:cytosol"/>
    <property type="evidence" value="ECO:0007669"/>
    <property type="project" value="TreeGrafter"/>
</dbReference>
<comment type="catalytic activity">
    <reaction evidence="7">
        <text>[glutamine synthetase]-L-tyrosine + ATP = [glutamine synthetase]-O(4)-(5'-adenylyl)-L-tyrosine + diphosphate</text>
        <dbReference type="Rhea" id="RHEA:18589"/>
        <dbReference type="Rhea" id="RHEA-COMP:10660"/>
        <dbReference type="Rhea" id="RHEA-COMP:10661"/>
        <dbReference type="ChEBI" id="CHEBI:30616"/>
        <dbReference type="ChEBI" id="CHEBI:33019"/>
        <dbReference type="ChEBI" id="CHEBI:46858"/>
        <dbReference type="ChEBI" id="CHEBI:83624"/>
        <dbReference type="EC" id="2.7.7.42"/>
    </reaction>
</comment>
<evidence type="ECO:0000313" key="10">
    <source>
        <dbReference type="EMBL" id="MBN9669708.1"/>
    </source>
</evidence>
<keyword evidence="6 7" id="KW-0511">Multifunctional enzyme</keyword>
<dbReference type="Gene3D" id="1.20.120.330">
    <property type="entry name" value="Nucleotidyltransferases domain 2"/>
    <property type="match status" value="2"/>
</dbReference>
<dbReference type="GO" id="GO:0000820">
    <property type="term" value="P:regulation of glutamine family amino acid metabolic process"/>
    <property type="evidence" value="ECO:0007669"/>
    <property type="project" value="UniProtKB-UniRule"/>
</dbReference>
<dbReference type="EC" id="2.7.7.89" evidence="7"/>
<evidence type="ECO:0000256" key="7">
    <source>
        <dbReference type="HAMAP-Rule" id="MF_00802"/>
    </source>
</evidence>
<evidence type="ECO:0000256" key="6">
    <source>
        <dbReference type="ARBA" id="ARBA00023268"/>
    </source>
</evidence>
<name>A0A939EB50_9HYPH</name>
<dbReference type="SUPFAM" id="SSF81301">
    <property type="entry name" value="Nucleotidyltransferase"/>
    <property type="match status" value="2"/>
</dbReference>
<comment type="similarity">
    <text evidence="7">Belongs to the GlnE family.</text>
</comment>
<dbReference type="CDD" id="cd05401">
    <property type="entry name" value="NT_GlnE_GlnD_like"/>
    <property type="match status" value="2"/>
</dbReference>
<dbReference type="PANTHER" id="PTHR30621:SF0">
    <property type="entry name" value="BIFUNCTIONAL GLUTAMINE SYNTHETASE ADENYLYLTRANSFERASE_ADENYLYL-REMOVING ENZYME"/>
    <property type="match status" value="1"/>
</dbReference>
<dbReference type="InterPro" id="IPR043519">
    <property type="entry name" value="NT_sf"/>
</dbReference>
<comment type="function">
    <text evidence="7">Involved in the regulation of glutamine synthetase GlnA, a key enzyme in the process to assimilate ammonia. When cellular nitrogen levels are high, the C-terminal adenylyl transferase (AT) inactivates GlnA by covalent transfer of an adenylyl group from ATP to specific tyrosine residue of GlnA, thus reducing its activity. Conversely, when nitrogen levels are low, the N-terminal adenylyl removase (AR) activates GlnA by removing the adenylyl group by phosphorolysis, increasing its activity. The regulatory region of GlnE binds the signal transduction protein PII (GlnB) which indicates the nitrogen status of the cell.</text>
</comment>
<comment type="cofactor">
    <cofactor evidence="7">
        <name>Mg(2+)</name>
        <dbReference type="ChEBI" id="CHEBI:18420"/>
    </cofactor>
</comment>
<dbReference type="GO" id="GO:0005524">
    <property type="term" value="F:ATP binding"/>
    <property type="evidence" value="ECO:0007669"/>
    <property type="project" value="UniProtKB-UniRule"/>
</dbReference>
<evidence type="ECO:0000313" key="11">
    <source>
        <dbReference type="Proteomes" id="UP000664096"/>
    </source>
</evidence>
<dbReference type="Gene3D" id="3.30.460.10">
    <property type="entry name" value="Beta Polymerase, domain 2"/>
    <property type="match status" value="2"/>
</dbReference>
<dbReference type="GO" id="GO:0000287">
    <property type="term" value="F:magnesium ion binding"/>
    <property type="evidence" value="ECO:0007669"/>
    <property type="project" value="UniProtKB-UniRule"/>
</dbReference>
<reference evidence="10" key="1">
    <citation type="submission" date="2020-12" db="EMBL/GenBank/DDBJ databases">
        <title>Oil enriched cultivation method for isolating marine PHA-producing bacteria.</title>
        <authorList>
            <person name="Zheng W."/>
            <person name="Yu S."/>
            <person name="Huang Y."/>
        </authorList>
    </citation>
    <scope>NUCLEOTIDE SEQUENCE</scope>
    <source>
        <strain evidence="10">SY-2-12</strain>
    </source>
</reference>
<dbReference type="InterPro" id="IPR013546">
    <property type="entry name" value="PII_UdlTrfase/GS_AdlTrfase"/>
</dbReference>
<evidence type="ECO:0000256" key="1">
    <source>
        <dbReference type="ARBA" id="ARBA00022679"/>
    </source>
</evidence>
<comment type="catalytic activity">
    <reaction evidence="7">
        <text>[glutamine synthetase]-O(4)-(5'-adenylyl)-L-tyrosine + phosphate = [glutamine synthetase]-L-tyrosine + ADP</text>
        <dbReference type="Rhea" id="RHEA:43716"/>
        <dbReference type="Rhea" id="RHEA-COMP:10660"/>
        <dbReference type="Rhea" id="RHEA-COMP:10661"/>
        <dbReference type="ChEBI" id="CHEBI:43474"/>
        <dbReference type="ChEBI" id="CHEBI:46858"/>
        <dbReference type="ChEBI" id="CHEBI:83624"/>
        <dbReference type="ChEBI" id="CHEBI:456216"/>
        <dbReference type="EC" id="2.7.7.89"/>
    </reaction>
</comment>
<protein>
    <recommendedName>
        <fullName evidence="7">Bifunctional glutamine synthetase adenylyltransferase/adenylyl-removing enzyme</fullName>
    </recommendedName>
    <alternativeName>
        <fullName evidence="7">ATP:glutamine synthetase adenylyltransferase</fullName>
    </alternativeName>
    <alternativeName>
        <fullName evidence="7">ATase</fullName>
    </alternativeName>
    <domain>
        <recommendedName>
            <fullName evidence="7">Glutamine synthetase adenylyl-L-tyrosine phosphorylase</fullName>
            <ecNumber evidence="7">2.7.7.89</ecNumber>
        </recommendedName>
        <alternativeName>
            <fullName evidence="7">Adenylyl removase</fullName>
            <shortName evidence="7">AR</shortName>
            <shortName evidence="7">AT-N</shortName>
        </alternativeName>
    </domain>
    <domain>
        <recommendedName>
            <fullName evidence="7">Glutamine synthetase adenylyl transferase</fullName>
            <ecNumber evidence="7">2.7.7.42</ecNumber>
        </recommendedName>
        <alternativeName>
            <fullName evidence="7">Adenylyl transferase</fullName>
            <shortName evidence="7">AT</shortName>
            <shortName evidence="7">AT-C</shortName>
        </alternativeName>
    </domain>
</protein>
<evidence type="ECO:0000256" key="3">
    <source>
        <dbReference type="ARBA" id="ARBA00022741"/>
    </source>
</evidence>
<dbReference type="InterPro" id="IPR005190">
    <property type="entry name" value="GlnE_rpt_dom"/>
</dbReference>
<dbReference type="PANTHER" id="PTHR30621">
    <property type="entry name" value="GLUTAMINE SYNTHETASE ADENYLYLTRANSFERASE"/>
    <property type="match status" value="1"/>
</dbReference>
<dbReference type="GO" id="GO:0008882">
    <property type="term" value="F:[glutamate-ammonia-ligase] adenylyltransferase activity"/>
    <property type="evidence" value="ECO:0007669"/>
    <property type="project" value="UniProtKB-UniRule"/>
</dbReference>
<evidence type="ECO:0000256" key="2">
    <source>
        <dbReference type="ARBA" id="ARBA00022695"/>
    </source>
</evidence>
<feature type="domain" description="PII-uridylyltransferase/Glutamine-synthetase adenylyltransferase" evidence="9">
    <location>
        <begin position="334"/>
        <end position="474"/>
    </location>
</feature>
<gene>
    <name evidence="7" type="primary">glnE</name>
    <name evidence="10" type="ORF">JF539_05115</name>
</gene>
<dbReference type="Proteomes" id="UP000664096">
    <property type="component" value="Unassembled WGS sequence"/>
</dbReference>
<dbReference type="NCBIfam" id="NF010706">
    <property type="entry name" value="PRK14108.1"/>
    <property type="match status" value="1"/>
</dbReference>
<dbReference type="Pfam" id="PF08335">
    <property type="entry name" value="GlnD_UR_UTase"/>
    <property type="match status" value="2"/>
</dbReference>